<feature type="region of interest" description="Disordered" evidence="1">
    <location>
        <begin position="469"/>
        <end position="495"/>
    </location>
</feature>
<feature type="region of interest" description="Disordered" evidence="1">
    <location>
        <begin position="561"/>
        <end position="580"/>
    </location>
</feature>
<sequence>MFGGVLNKLFSKGASQYGDDIVARLATNYGDDIARSAGSGVLNNLMRNEADDIAAKAVASAAPEVVEAAVPKVASVADDVVEAAVPKVSVDDVLEAAAAPKNDIVRQLTDGVDKVAPINPNIADNYAVEGATNKALADNNTLASKLNKIGEAVEDSGSNLRNNQIIGAVKDKKVLQRAPDAIKYADKYGFTDGQYEDLANIMTGNEGILSNFNNNALKNAQVSALVPDEARTKALKAIENSIALEPHQKKTLTNIINTANDVPQGKIAERLAERGENRAAAIGEADIYDLHKAVQELEGKAYDMTGKGADAARKIVRDYAGDLKKSINAASKDVYNNPDNIQELSEALVGANLSPRLTQDIVKQLRDGVDYTTLRSMQSPFVTLGQIAKQQKMAPLAGGVGGQSFNNPLAQVAEEVVGKPLAAATGKALQTGGRALQLASKNSDKIANGAKNTALAGAGLLALGQMNGGQQQGADQLSGNSGQLGGAQGAQAQQKELQQAQQLQAMQQLMQPSKFAGKDRDQIEQAYMAAAADNNPKAVQFYASMLEQLDKKDAMNQKQLAALQKASSSKTSKDDQKKADAAKKAASIETMYKQAGGAQGPVGVLNNLLNSATLGMFNPGASAYEANQQALAVALARAAGDSGALSNQDIQGYKSMLPLTTDSPQAAKLKLQNIYAQLGQ</sequence>
<proteinExistence type="predicted"/>
<feature type="compositionally biased region" description="Basic and acidic residues" evidence="1">
    <location>
        <begin position="571"/>
        <end position="580"/>
    </location>
</feature>
<accession>A0A8S5UJR5</accession>
<evidence type="ECO:0000256" key="1">
    <source>
        <dbReference type="SAM" id="MobiDB-lite"/>
    </source>
</evidence>
<reference evidence="2" key="1">
    <citation type="journal article" date="2021" name="Proc. Natl. Acad. Sci. U.S.A.">
        <title>A Catalog of Tens of Thousands of Viruses from Human Metagenomes Reveals Hidden Associations with Chronic Diseases.</title>
        <authorList>
            <person name="Tisza M.J."/>
            <person name="Buck C.B."/>
        </authorList>
    </citation>
    <scope>NUCLEOTIDE SEQUENCE</scope>
    <source>
        <strain evidence="2">Ct9A73</strain>
    </source>
</reference>
<organism evidence="2">
    <name type="scientific">Podoviridae sp. ct9A73</name>
    <dbReference type="NCBI Taxonomy" id="2825225"/>
    <lineage>
        <taxon>Viruses</taxon>
        <taxon>Duplodnaviria</taxon>
        <taxon>Heunggongvirae</taxon>
        <taxon>Uroviricota</taxon>
        <taxon>Caudoviricetes</taxon>
    </lineage>
</organism>
<protein>
    <submittedName>
        <fullName evidence="2">Uncharacterized protein</fullName>
    </submittedName>
</protein>
<feature type="compositionally biased region" description="Low complexity" evidence="1">
    <location>
        <begin position="472"/>
        <end position="481"/>
    </location>
</feature>
<evidence type="ECO:0000313" key="2">
    <source>
        <dbReference type="EMBL" id="DAF94720.1"/>
    </source>
</evidence>
<name>A0A8S5UJR5_9CAUD</name>
<dbReference type="EMBL" id="BK016096">
    <property type="protein sequence ID" value="DAF94720.1"/>
    <property type="molecule type" value="Genomic_DNA"/>
</dbReference>